<dbReference type="PANTHER" id="PTHR28596">
    <property type="entry name" value="BBSOME-INTERACTING PROTEIN 1"/>
    <property type="match status" value="1"/>
</dbReference>
<name>A0A182M1N8_9DIPT</name>
<reference evidence="2" key="2">
    <citation type="submission" date="2020-05" db="UniProtKB">
        <authorList>
            <consortium name="EnsemblMetazoa"/>
        </authorList>
    </citation>
    <scope>IDENTIFICATION</scope>
    <source>
        <strain evidence="2">A-37</strain>
    </source>
</reference>
<dbReference type="PANTHER" id="PTHR28596:SF1">
    <property type="entry name" value="BBSOME-INTERACTING PROTEIN 1"/>
    <property type="match status" value="1"/>
</dbReference>
<feature type="compositionally biased region" description="Polar residues" evidence="1">
    <location>
        <begin position="1"/>
        <end position="18"/>
    </location>
</feature>
<dbReference type="Proteomes" id="UP000075883">
    <property type="component" value="Unassembled WGS sequence"/>
</dbReference>
<evidence type="ECO:0000256" key="1">
    <source>
        <dbReference type="SAM" id="MobiDB-lite"/>
    </source>
</evidence>
<protein>
    <recommendedName>
        <fullName evidence="4">BBSome-interacting protein 1</fullName>
    </recommendedName>
</protein>
<dbReference type="EnsemblMetazoa" id="ACUA007251-RA">
    <property type="protein sequence ID" value="ACUA007251-PA"/>
    <property type="gene ID" value="ACUA007251"/>
</dbReference>
<dbReference type="EMBL" id="AXCM01000493">
    <property type="status" value="NOT_ANNOTATED_CDS"/>
    <property type="molecule type" value="Genomic_DNA"/>
</dbReference>
<accession>A0A182M1N8</accession>
<sequence length="95" mass="10711">MSLSVADTTTPAETVSSSTEERSNKSARQQPITLILPTSGKLFFEKKQEFQLCKPQLLPLKSFSLEKLERMHQEAQRQLQETRARTAAAQTGNNF</sequence>
<keyword evidence="3" id="KW-1185">Reference proteome</keyword>
<dbReference type="GO" id="GO:0060271">
    <property type="term" value="P:cilium assembly"/>
    <property type="evidence" value="ECO:0007669"/>
    <property type="project" value="InterPro"/>
</dbReference>
<dbReference type="AlphaFoldDB" id="A0A182M1N8"/>
<feature type="region of interest" description="Disordered" evidence="1">
    <location>
        <begin position="1"/>
        <end position="32"/>
    </location>
</feature>
<dbReference type="STRING" id="139723.A0A182M1N8"/>
<reference evidence="3" key="1">
    <citation type="submission" date="2013-09" db="EMBL/GenBank/DDBJ databases">
        <title>The Genome Sequence of Anopheles culicifacies species A.</title>
        <authorList>
            <consortium name="The Broad Institute Genomics Platform"/>
            <person name="Neafsey D.E."/>
            <person name="Besansky N."/>
            <person name="Howell P."/>
            <person name="Walton C."/>
            <person name="Young S.K."/>
            <person name="Zeng Q."/>
            <person name="Gargeya S."/>
            <person name="Fitzgerald M."/>
            <person name="Haas B."/>
            <person name="Abouelleil A."/>
            <person name="Allen A.W."/>
            <person name="Alvarado L."/>
            <person name="Arachchi H.M."/>
            <person name="Berlin A.M."/>
            <person name="Chapman S.B."/>
            <person name="Gainer-Dewar J."/>
            <person name="Goldberg J."/>
            <person name="Griggs A."/>
            <person name="Gujja S."/>
            <person name="Hansen M."/>
            <person name="Howarth C."/>
            <person name="Imamovic A."/>
            <person name="Ireland A."/>
            <person name="Larimer J."/>
            <person name="McCowan C."/>
            <person name="Murphy C."/>
            <person name="Pearson M."/>
            <person name="Poon T.W."/>
            <person name="Priest M."/>
            <person name="Roberts A."/>
            <person name="Saif S."/>
            <person name="Shea T."/>
            <person name="Sisk P."/>
            <person name="Sykes S."/>
            <person name="Wortman J."/>
            <person name="Nusbaum C."/>
            <person name="Birren B."/>
        </authorList>
    </citation>
    <scope>NUCLEOTIDE SEQUENCE [LARGE SCALE GENOMIC DNA]</scope>
    <source>
        <strain evidence="3">A-37</strain>
    </source>
</reference>
<dbReference type="GO" id="GO:0034464">
    <property type="term" value="C:BBSome"/>
    <property type="evidence" value="ECO:0007669"/>
    <property type="project" value="InterPro"/>
</dbReference>
<evidence type="ECO:0008006" key="4">
    <source>
        <dbReference type="Google" id="ProtNLM"/>
    </source>
</evidence>
<dbReference type="VEuPathDB" id="VectorBase:ACUA007251"/>
<dbReference type="InterPro" id="IPR028233">
    <property type="entry name" value="BBIP10"/>
</dbReference>
<dbReference type="GO" id="GO:0097500">
    <property type="term" value="P:receptor localization to non-motile cilium"/>
    <property type="evidence" value="ECO:0007669"/>
    <property type="project" value="TreeGrafter"/>
</dbReference>
<evidence type="ECO:0000313" key="2">
    <source>
        <dbReference type="EnsemblMetazoa" id="ACUA007251-PA"/>
    </source>
</evidence>
<evidence type="ECO:0000313" key="3">
    <source>
        <dbReference type="Proteomes" id="UP000075883"/>
    </source>
</evidence>
<organism evidence="2 3">
    <name type="scientific">Anopheles culicifacies</name>
    <dbReference type="NCBI Taxonomy" id="139723"/>
    <lineage>
        <taxon>Eukaryota</taxon>
        <taxon>Metazoa</taxon>
        <taxon>Ecdysozoa</taxon>
        <taxon>Arthropoda</taxon>
        <taxon>Hexapoda</taxon>
        <taxon>Insecta</taxon>
        <taxon>Pterygota</taxon>
        <taxon>Neoptera</taxon>
        <taxon>Endopterygota</taxon>
        <taxon>Diptera</taxon>
        <taxon>Nematocera</taxon>
        <taxon>Culicoidea</taxon>
        <taxon>Culicidae</taxon>
        <taxon>Anophelinae</taxon>
        <taxon>Anopheles</taxon>
        <taxon>culicifacies species complex</taxon>
    </lineage>
</organism>
<proteinExistence type="predicted"/>
<dbReference type="Pfam" id="PF14777">
    <property type="entry name" value="BBIP10"/>
    <property type="match status" value="1"/>
</dbReference>